<dbReference type="PROSITE" id="PS52008">
    <property type="entry name" value="GH81"/>
    <property type="match status" value="1"/>
</dbReference>
<feature type="domain" description="Glycosyl hydrolase family 81 N-terminal" evidence="9">
    <location>
        <begin position="35"/>
        <end position="320"/>
    </location>
</feature>
<comment type="catalytic activity">
    <reaction evidence="1">
        <text>Hydrolysis of (1-&gt;3)-beta-D-glucosidic linkages in (1-&gt;3)-beta-D-glucans.</text>
        <dbReference type="EC" id="3.2.1.39"/>
    </reaction>
</comment>
<feature type="domain" description="Glycosyl hydrolase family 81 C-terminal" evidence="10">
    <location>
        <begin position="373"/>
        <end position="697"/>
    </location>
</feature>
<keyword evidence="6" id="KW-0326">Glycosidase</keyword>
<evidence type="ECO:0000256" key="7">
    <source>
        <dbReference type="ARBA" id="ARBA00023316"/>
    </source>
</evidence>
<keyword evidence="5" id="KW-0119">Carbohydrate metabolism</keyword>
<name>A0A1V9YPA1_ACHHY</name>
<evidence type="ECO:0000256" key="2">
    <source>
        <dbReference type="ARBA" id="ARBA00010730"/>
    </source>
</evidence>
<keyword evidence="7" id="KW-0961">Cell wall biogenesis/degradation</keyword>
<dbReference type="AlphaFoldDB" id="A0A1V9YPA1"/>
<evidence type="ECO:0000259" key="9">
    <source>
        <dbReference type="Pfam" id="PF03639"/>
    </source>
</evidence>
<dbReference type="PANTHER" id="PTHR31983:SF0">
    <property type="entry name" value="GLUCAN ENDO-1,3-BETA-D-GLUCOSIDASE 2"/>
    <property type="match status" value="1"/>
</dbReference>
<dbReference type="STRING" id="1202772.A0A1V9YPA1"/>
<evidence type="ECO:0000256" key="6">
    <source>
        <dbReference type="ARBA" id="ARBA00023295"/>
    </source>
</evidence>
<keyword evidence="8" id="KW-0624">Polysaccharide degradation</keyword>
<evidence type="ECO:0000256" key="3">
    <source>
        <dbReference type="ARBA" id="ARBA00012780"/>
    </source>
</evidence>
<comment type="caution">
    <text evidence="11">The sequence shown here is derived from an EMBL/GenBank/DDBJ whole genome shotgun (WGS) entry which is preliminary data.</text>
</comment>
<dbReference type="InterPro" id="IPR040720">
    <property type="entry name" value="GH81_C"/>
</dbReference>
<evidence type="ECO:0000256" key="5">
    <source>
        <dbReference type="ARBA" id="ARBA00023277"/>
    </source>
</evidence>
<dbReference type="PANTHER" id="PTHR31983">
    <property type="entry name" value="ENDO-1,3(4)-BETA-GLUCANASE 1"/>
    <property type="match status" value="1"/>
</dbReference>
<dbReference type="Gene3D" id="1.20.5.420">
    <property type="entry name" value="Immunoglobulin FC, subunit C"/>
    <property type="match status" value="1"/>
</dbReference>
<sequence length="720" mass="78629">MLMQAQVTGPPDPTLFPSTDGLRRFISPANVAPGAPKPVPTNNWWGNLLSNNGNQEVDPVYPSPYAVFITKRMGTLACSYLHQYVQHGPLNANGAIAYYFTPRVENLQFSAAFPSQPKFAVEHWDDFGVLVAFSSGDASVRSYLCQGQAFTTLSYTNVIIVLKSQHAFLTIDGRAATEGMRVGDPRDAANSVVLTLNNGQTWFVAWTSTSAASVALEFDGQSFRSVGPFTGVVQAAYVAGAEALALLRDAAGTFVSGMGIEVHSARALSYHFSLSHAQTPARRPFHFALTHHEALLDQAAAPALSLRLFAHSRGPMTAHVLPAARWDLAFPEAEDAKLARYTGLVLPESPSPADVAAYGLMQVLADEVHGAWTLPASYYFQGKALQKYGSMCVVAAELAKTLPEAAALATTALAKLKTLLTNVGQNAGAYPLVYDTVYGGIISREGLDKHDVNVEFGNAVYNDHHYHYGYFITAVAIAYTLDPAWIDSASALHRFVETLLRDTLTPSADAYFPRCRHFDWFLGHSYSHGVTPMVDGKDEESTSEEMNLFYGAHLFAAATGNAPLQALSALLLKLVARAHQTYFLIADDNLTHPEGFRKNKVAGILFDNKSDYATWFSPARECIHGIQMLPVTPALHYARPLGFVAEEWRQILSTLVLDDGNAWRSLLAVNHSRLEPRRAADVLRTCAMDDGLSRAFALFMALSHCESPFEDDGWVYLPRT</sequence>
<evidence type="ECO:0000259" key="10">
    <source>
        <dbReference type="Pfam" id="PF17652"/>
    </source>
</evidence>
<evidence type="ECO:0000256" key="1">
    <source>
        <dbReference type="ARBA" id="ARBA00000382"/>
    </source>
</evidence>
<evidence type="ECO:0000313" key="12">
    <source>
        <dbReference type="Proteomes" id="UP000243579"/>
    </source>
</evidence>
<dbReference type="InterPro" id="IPR040451">
    <property type="entry name" value="GH81_N"/>
</dbReference>
<dbReference type="EMBL" id="JNBR01001435">
    <property type="protein sequence ID" value="OQR87534.1"/>
    <property type="molecule type" value="Genomic_DNA"/>
</dbReference>
<evidence type="ECO:0000256" key="4">
    <source>
        <dbReference type="ARBA" id="ARBA00022801"/>
    </source>
</evidence>
<organism evidence="11 12">
    <name type="scientific">Achlya hypogyna</name>
    <name type="common">Oomycete</name>
    <name type="synonym">Protoachlya hypogyna</name>
    <dbReference type="NCBI Taxonomy" id="1202772"/>
    <lineage>
        <taxon>Eukaryota</taxon>
        <taxon>Sar</taxon>
        <taxon>Stramenopiles</taxon>
        <taxon>Oomycota</taxon>
        <taxon>Saprolegniomycetes</taxon>
        <taxon>Saprolegniales</taxon>
        <taxon>Achlyaceae</taxon>
        <taxon>Achlya</taxon>
    </lineage>
</organism>
<dbReference type="OrthoDB" id="74667at2759"/>
<proteinExistence type="inferred from homology"/>
<dbReference type="GO" id="GO:0052861">
    <property type="term" value="F:endo-1,3(4)-beta-glucanase activity"/>
    <property type="evidence" value="ECO:0007669"/>
    <property type="project" value="InterPro"/>
</dbReference>
<gene>
    <name evidence="11" type="ORF">ACHHYP_08563</name>
</gene>
<evidence type="ECO:0000313" key="11">
    <source>
        <dbReference type="EMBL" id="OQR87534.1"/>
    </source>
</evidence>
<protein>
    <recommendedName>
        <fullName evidence="3">glucan endo-1,3-beta-D-glucosidase</fullName>
        <ecNumber evidence="3">3.2.1.39</ecNumber>
    </recommendedName>
</protein>
<dbReference type="InterPro" id="IPR005200">
    <property type="entry name" value="Endo-beta-glucanase"/>
</dbReference>
<dbReference type="GO" id="GO:0000272">
    <property type="term" value="P:polysaccharide catabolic process"/>
    <property type="evidence" value="ECO:0007669"/>
    <property type="project" value="UniProtKB-KW"/>
</dbReference>
<dbReference type="Proteomes" id="UP000243579">
    <property type="component" value="Unassembled WGS sequence"/>
</dbReference>
<dbReference type="EC" id="3.2.1.39" evidence="3"/>
<evidence type="ECO:0000256" key="8">
    <source>
        <dbReference type="ARBA" id="ARBA00023326"/>
    </source>
</evidence>
<dbReference type="Pfam" id="PF17652">
    <property type="entry name" value="Glyco_hydro81C"/>
    <property type="match status" value="1"/>
</dbReference>
<keyword evidence="4" id="KW-0378">Hydrolase</keyword>
<accession>A0A1V9YPA1</accession>
<dbReference type="Gene3D" id="2.70.98.30">
    <property type="entry name" value="Golgi alpha-mannosidase II, domain 4"/>
    <property type="match status" value="1"/>
</dbReference>
<reference evidence="11 12" key="1">
    <citation type="journal article" date="2014" name="Genome Biol. Evol.">
        <title>The secreted proteins of Achlya hypogyna and Thraustotheca clavata identify the ancestral oomycete secretome and reveal gene acquisitions by horizontal gene transfer.</title>
        <authorList>
            <person name="Misner I."/>
            <person name="Blouin N."/>
            <person name="Leonard G."/>
            <person name="Richards T.A."/>
            <person name="Lane C.E."/>
        </authorList>
    </citation>
    <scope>NUCLEOTIDE SEQUENCE [LARGE SCALE GENOMIC DNA]</scope>
    <source>
        <strain evidence="11 12">ATCC 48635</strain>
    </source>
</reference>
<keyword evidence="12" id="KW-1185">Reference proteome</keyword>
<dbReference type="Pfam" id="PF03639">
    <property type="entry name" value="Glyco_hydro_81"/>
    <property type="match status" value="1"/>
</dbReference>
<dbReference type="GO" id="GO:0071555">
    <property type="term" value="P:cell wall organization"/>
    <property type="evidence" value="ECO:0007669"/>
    <property type="project" value="UniProtKB-KW"/>
</dbReference>
<dbReference type="Gene3D" id="1.10.287.1170">
    <property type="entry name" value="glycoside hydrolase family 81 endo-[beta] glucanase"/>
    <property type="match status" value="1"/>
</dbReference>
<comment type="similarity">
    <text evidence="2">Belongs to the glycosyl hydrolase 81 family.</text>
</comment>
<dbReference type="GO" id="GO:0042973">
    <property type="term" value="F:glucan endo-1,3-beta-D-glucosidase activity"/>
    <property type="evidence" value="ECO:0007669"/>
    <property type="project" value="UniProtKB-EC"/>
</dbReference>